<dbReference type="EMBL" id="DACRBY010000020">
    <property type="protein sequence ID" value="HAS8541234.1"/>
    <property type="molecule type" value="Genomic_DNA"/>
</dbReference>
<organism evidence="1">
    <name type="scientific">Vibrio vulnificus</name>
    <dbReference type="NCBI Taxonomy" id="672"/>
    <lineage>
        <taxon>Bacteria</taxon>
        <taxon>Pseudomonadati</taxon>
        <taxon>Pseudomonadota</taxon>
        <taxon>Gammaproteobacteria</taxon>
        <taxon>Vibrionales</taxon>
        <taxon>Vibrionaceae</taxon>
        <taxon>Vibrio</taxon>
    </lineage>
</organism>
<evidence type="ECO:0000313" key="1">
    <source>
        <dbReference type="EMBL" id="HAS8541234.1"/>
    </source>
</evidence>
<dbReference type="AlphaFoldDB" id="A0A8H9N1W0"/>
<dbReference type="Proteomes" id="UP000863257">
    <property type="component" value="Unassembled WGS sequence"/>
</dbReference>
<reference evidence="1" key="2">
    <citation type="submission" date="2019-01" db="EMBL/GenBank/DDBJ databases">
        <authorList>
            <consortium name="NCBI Pathogen Detection Project"/>
        </authorList>
    </citation>
    <scope>NUCLEOTIDE SEQUENCE</scope>
    <source>
        <strain evidence="1">BCW_3452</strain>
    </source>
</reference>
<comment type="caution">
    <text evidence="1">The sequence shown here is derived from an EMBL/GenBank/DDBJ whole genome shotgun (WGS) entry which is preliminary data.</text>
</comment>
<sequence length="144" mass="17344">MINTYQIYIVDSEGVMFWIPDLKSFIRDCFKFKGFFGALRYIDEHEFIDSNGKQVVHLLQEYVTPYIRKFYKGSTCTGAKRGGGNCFRHPKTTQELRMNRAPVLEEYEPTARGRRKVLPTVYDDIWRCYNQERNWKRYRKTQYI</sequence>
<accession>A0A8H9N1W0</accession>
<gene>
    <name evidence="1" type="ORF">I7730_15740</name>
</gene>
<name>A0A8H9N1W0_VIBVL</name>
<proteinExistence type="predicted"/>
<reference evidence="1" key="1">
    <citation type="journal article" date="2018" name="Genome Biol.">
        <title>SKESA: strategic k-mer extension for scrupulous assemblies.</title>
        <authorList>
            <person name="Souvorov A."/>
            <person name="Agarwala R."/>
            <person name="Lipman D.J."/>
        </authorList>
    </citation>
    <scope>NUCLEOTIDE SEQUENCE</scope>
    <source>
        <strain evidence="1">BCW_3452</strain>
    </source>
</reference>
<protein>
    <submittedName>
        <fullName evidence="1">Uncharacterized protein</fullName>
    </submittedName>
</protein>